<proteinExistence type="predicted"/>
<dbReference type="Proteomes" id="UP000199251">
    <property type="component" value="Unassembled WGS sequence"/>
</dbReference>
<evidence type="ECO:0000313" key="1">
    <source>
        <dbReference type="EMBL" id="CQD11977.1"/>
    </source>
</evidence>
<gene>
    <name evidence="1" type="ORF">BN1232_02262</name>
</gene>
<accession>A0A0E4CMU4</accession>
<dbReference type="AlphaFoldDB" id="A0A0E4CMU4"/>
<name>A0A0E4CMU4_MYCLN</name>
<reference evidence="1 2" key="1">
    <citation type="submission" date="2015-03" db="EMBL/GenBank/DDBJ databases">
        <authorList>
            <person name="Urmite Genomes"/>
        </authorList>
    </citation>
    <scope>NUCLEOTIDE SEQUENCE [LARGE SCALE GENOMIC DNA]</scope>
    <source>
        <strain evidence="1 2">CSUR P1491</strain>
    </source>
</reference>
<dbReference type="STRING" id="141349.BN1232_02262"/>
<sequence length="78" mass="8554">MPIRRYPGAAQTVVGLAPEAETVIVERIVDYPPTPAAWSECDDTDLAPMFTHESGQRSWVTTDSLAVALISRHGDERT</sequence>
<protein>
    <submittedName>
        <fullName evidence="1">Uncharacterized protein</fullName>
    </submittedName>
</protein>
<organism evidence="1 2">
    <name type="scientific">Mycobacterium lentiflavum</name>
    <dbReference type="NCBI Taxonomy" id="141349"/>
    <lineage>
        <taxon>Bacteria</taxon>
        <taxon>Bacillati</taxon>
        <taxon>Actinomycetota</taxon>
        <taxon>Actinomycetes</taxon>
        <taxon>Mycobacteriales</taxon>
        <taxon>Mycobacteriaceae</taxon>
        <taxon>Mycobacterium</taxon>
        <taxon>Mycobacterium simiae complex</taxon>
    </lineage>
</organism>
<evidence type="ECO:0000313" key="2">
    <source>
        <dbReference type="Proteomes" id="UP000199251"/>
    </source>
</evidence>
<dbReference type="EMBL" id="CTEE01000001">
    <property type="protein sequence ID" value="CQD11977.1"/>
    <property type="molecule type" value="Genomic_DNA"/>
</dbReference>